<dbReference type="KEGG" id="cbar:PATL70BA_1544"/>
<evidence type="ECO:0000313" key="3">
    <source>
        <dbReference type="EMBL" id="VDN47429.1"/>
    </source>
</evidence>
<proteinExistence type="predicted"/>
<dbReference type="InterPro" id="IPR011990">
    <property type="entry name" value="TPR-like_helical_dom_sf"/>
</dbReference>
<dbReference type="RefSeq" id="WP_125136742.1">
    <property type="nucleotide sequence ID" value="NZ_LR130778.1"/>
</dbReference>
<dbReference type="FunFam" id="3.30.70.270:FF:000001">
    <property type="entry name" value="Diguanylate cyclase domain protein"/>
    <property type="match status" value="1"/>
</dbReference>
<dbReference type="PROSITE" id="PS50887">
    <property type="entry name" value="GGDEF"/>
    <property type="match status" value="1"/>
</dbReference>
<dbReference type="SUPFAM" id="SSF48452">
    <property type="entry name" value="TPR-like"/>
    <property type="match status" value="2"/>
</dbReference>
<name>A0A3P7S4E1_9FIRM</name>
<dbReference type="Gene3D" id="3.30.70.270">
    <property type="match status" value="1"/>
</dbReference>
<keyword evidence="4" id="KW-1185">Reference proteome</keyword>
<feature type="domain" description="GGDEF" evidence="2">
    <location>
        <begin position="378"/>
        <end position="512"/>
    </location>
</feature>
<dbReference type="SUPFAM" id="SSF55073">
    <property type="entry name" value="Nucleotide cyclase"/>
    <property type="match status" value="1"/>
</dbReference>
<protein>
    <recommendedName>
        <fullName evidence="2">GGDEF domain-containing protein</fullName>
    </recommendedName>
</protein>
<dbReference type="EMBL" id="LR130778">
    <property type="protein sequence ID" value="VDN47429.1"/>
    <property type="molecule type" value="Genomic_DNA"/>
</dbReference>
<dbReference type="InterPro" id="IPR019734">
    <property type="entry name" value="TPR_rpt"/>
</dbReference>
<sequence length="517" mass="59859">MSQVFPDNQYMYDEMVGLYEEEKFRSAIKIGKELLERARVMNDKASERKSLEVLSYASYFIVDYISAMNYIIEFSKVIEEDGNISELIKTYNVFISLYTRQGDYEEALNYLKKVEILAKNHHLKLEEVKNENNYGFFYNTTKSFEMAVPHLERAVELAATYRFYDLLTIIQGNLALSYLRTNQIEKSKMNLDQVFLALKPGSSRFSRAEAYMYRGEIYAIEGDYLEAINQVKASKVISLKHGYIAELAEATRILSEIYVKTGDFEKAYYELKDYIEYSDILSEDAKQGAVAKLKAQYDMNKKNTETDLLKEQYAILEEQNRKIQEQANELERLNEVLARQNDDLHQSAIEDYLTGVYNRKYFTLKLREEFSIAKEHNRNLAAIIMDIDHFKKINDTYGHLVGDEIIKHISGICEESLDSDSIIGRFGGDEFMVLMIDADIDDAEEKANEFISSLAYEPLVIDKKPIPVTLSIGVADNRYLSPRTSEEMIHIADQGLYLAKDLGRNRCCRYVPDEEEK</sequence>
<dbReference type="GO" id="GO:0052621">
    <property type="term" value="F:diguanylate cyclase activity"/>
    <property type="evidence" value="ECO:0007669"/>
    <property type="project" value="TreeGrafter"/>
</dbReference>
<evidence type="ECO:0000259" key="2">
    <source>
        <dbReference type="PROSITE" id="PS50887"/>
    </source>
</evidence>
<dbReference type="CDD" id="cd01949">
    <property type="entry name" value="GGDEF"/>
    <property type="match status" value="1"/>
</dbReference>
<dbReference type="Gene3D" id="1.25.40.10">
    <property type="entry name" value="Tetratricopeptide repeat domain"/>
    <property type="match status" value="2"/>
</dbReference>
<dbReference type="NCBIfam" id="TIGR00254">
    <property type="entry name" value="GGDEF"/>
    <property type="match status" value="1"/>
</dbReference>
<evidence type="ECO:0000313" key="4">
    <source>
        <dbReference type="Proteomes" id="UP000279029"/>
    </source>
</evidence>
<dbReference type="AlphaFoldDB" id="A0A3P7S4E1"/>
<evidence type="ECO:0000256" key="1">
    <source>
        <dbReference type="SAM" id="Coils"/>
    </source>
</evidence>
<dbReference type="InterPro" id="IPR043128">
    <property type="entry name" value="Rev_trsase/Diguanyl_cyclase"/>
</dbReference>
<dbReference type="InterPro" id="IPR050469">
    <property type="entry name" value="Diguanylate_Cyclase"/>
</dbReference>
<dbReference type="Pfam" id="PF01535">
    <property type="entry name" value="PPR"/>
    <property type="match status" value="1"/>
</dbReference>
<dbReference type="PANTHER" id="PTHR45138">
    <property type="entry name" value="REGULATORY COMPONENTS OF SENSORY TRANSDUCTION SYSTEM"/>
    <property type="match status" value="1"/>
</dbReference>
<organism evidence="3 4">
    <name type="scientific">Petrocella atlantisensis</name>
    <dbReference type="NCBI Taxonomy" id="2173034"/>
    <lineage>
        <taxon>Bacteria</taxon>
        <taxon>Bacillati</taxon>
        <taxon>Bacillota</taxon>
        <taxon>Clostridia</taxon>
        <taxon>Lachnospirales</taxon>
        <taxon>Vallitaleaceae</taxon>
        <taxon>Petrocella</taxon>
    </lineage>
</organism>
<dbReference type="SMART" id="SM00267">
    <property type="entry name" value="GGDEF"/>
    <property type="match status" value="1"/>
</dbReference>
<feature type="coiled-coil region" evidence="1">
    <location>
        <begin position="299"/>
        <end position="350"/>
    </location>
</feature>
<dbReference type="OrthoDB" id="9783388at2"/>
<gene>
    <name evidence="3" type="ORF">PATL70BA_1544</name>
</gene>
<dbReference type="Proteomes" id="UP000279029">
    <property type="component" value="Chromosome"/>
</dbReference>
<dbReference type="NCBIfam" id="TIGR00756">
    <property type="entry name" value="PPR"/>
    <property type="match status" value="1"/>
</dbReference>
<keyword evidence="1" id="KW-0175">Coiled coil</keyword>
<dbReference type="Pfam" id="PF00990">
    <property type="entry name" value="GGDEF"/>
    <property type="match status" value="1"/>
</dbReference>
<reference evidence="3 4" key="1">
    <citation type="submission" date="2018-09" db="EMBL/GenBank/DDBJ databases">
        <authorList>
            <person name="Postec A."/>
        </authorList>
    </citation>
    <scope>NUCLEOTIDE SEQUENCE [LARGE SCALE GENOMIC DNA]</scope>
    <source>
        <strain evidence="3">70B-A</strain>
    </source>
</reference>
<dbReference type="PANTHER" id="PTHR45138:SF9">
    <property type="entry name" value="DIGUANYLATE CYCLASE DGCM-RELATED"/>
    <property type="match status" value="1"/>
</dbReference>
<dbReference type="InterPro" id="IPR002885">
    <property type="entry name" value="PPR_rpt"/>
</dbReference>
<dbReference type="InterPro" id="IPR000160">
    <property type="entry name" value="GGDEF_dom"/>
</dbReference>
<accession>A0A3P7S4E1</accession>
<dbReference type="SMART" id="SM00028">
    <property type="entry name" value="TPR"/>
    <property type="match status" value="3"/>
</dbReference>
<dbReference type="InterPro" id="IPR029787">
    <property type="entry name" value="Nucleotide_cyclase"/>
</dbReference>